<feature type="compositionally biased region" description="Polar residues" evidence="1">
    <location>
        <begin position="585"/>
        <end position="596"/>
    </location>
</feature>
<dbReference type="Gene3D" id="3.40.50.1240">
    <property type="entry name" value="Phosphoglycerate mutase-like"/>
    <property type="match status" value="1"/>
</dbReference>
<keyword evidence="3" id="KW-1185">Reference proteome</keyword>
<dbReference type="InterPro" id="IPR029033">
    <property type="entry name" value="His_PPase_superfam"/>
</dbReference>
<dbReference type="InterPro" id="IPR051710">
    <property type="entry name" value="Phosphatase_SH3-domain"/>
</dbReference>
<dbReference type="EMBL" id="CAUWAG010000020">
    <property type="protein sequence ID" value="CAJ2514297.1"/>
    <property type="molecule type" value="Genomic_DNA"/>
</dbReference>
<dbReference type="AlphaFoldDB" id="A0AAI8YP09"/>
<dbReference type="PANTHER" id="PTHR16469">
    <property type="entry name" value="UBIQUITIN-ASSOCIATED AND SH3 DOMAIN-CONTAINING BA-RELATED"/>
    <property type="match status" value="1"/>
</dbReference>
<proteinExistence type="predicted"/>
<accession>A0AAI8YP09</accession>
<feature type="compositionally biased region" description="Basic and acidic residues" evidence="1">
    <location>
        <begin position="661"/>
        <end position="674"/>
    </location>
</feature>
<gene>
    <name evidence="2" type="ORF">KHLLAP_LOCUS14765</name>
</gene>
<feature type="region of interest" description="Disordered" evidence="1">
    <location>
        <begin position="540"/>
        <end position="621"/>
    </location>
</feature>
<dbReference type="PANTHER" id="PTHR16469:SF27">
    <property type="entry name" value="UBIQUITIN-ASSOCIATED AND SH3 DOMAIN-CONTAINING BA-RELATED"/>
    <property type="match status" value="1"/>
</dbReference>
<feature type="compositionally biased region" description="Basic and acidic residues" evidence="1">
    <location>
        <begin position="267"/>
        <end position="290"/>
    </location>
</feature>
<comment type="caution">
    <text evidence="2">The sequence shown here is derived from an EMBL/GenBank/DDBJ whole genome shotgun (WGS) entry which is preliminary data.</text>
</comment>
<feature type="region of interest" description="Disordered" evidence="1">
    <location>
        <begin position="636"/>
        <end position="723"/>
    </location>
</feature>
<evidence type="ECO:0000256" key="1">
    <source>
        <dbReference type="SAM" id="MobiDB-lite"/>
    </source>
</evidence>
<feature type="compositionally biased region" description="Basic and acidic residues" evidence="1">
    <location>
        <begin position="636"/>
        <end position="646"/>
    </location>
</feature>
<protein>
    <submittedName>
        <fullName evidence="2">Uu.00g024160.m01.CDS01</fullName>
    </submittedName>
</protein>
<sequence length="723" mass="78282">MGRPPAYIFVVRHGKRLDAADKQWHLTSPTPYDPPLTYGGWMQSRTVGARIASILREREAEDAFAAEAAAHDRVITTSVHPRKKRRYRVVLHSSPFLRCVQTSIAISAGIASNPPSSAAPAEILPPPTTLPQTRASTSSNPAPTPSQPSIPTPDCLAHPSSDLNQHIHKCVLRLDPFLGEWLSPDYFEHITPPPKSGLMLATAKAELLRRENYNDYPHFHARHVPHLSTQLWNASPRRGSALAVSMTPDSIPASGVNATPSLTDGVPGHKDSSNGVLEGRRLQAASEDHSSSPGYTGPVPSYALSSSEPIPKGYVAHARDACVDVDYQWDSTRDYLGWGNGGVLPEEWAAMHQRFRRGLRRMVDWYGTTENPGEMVTKTPMSPSSENPPNESRRKSEQDNSAVEDAEDVEDVEIEDVVILVSHGAGCNALVGAITQQPVLADVAMSSLSMARRRTAFDHADLSQEISALSLDEALPRNCSSMPDMYELKLFASTEHLRTVITPPTISRSSSIAGATPRGRPSTGYSSALKEIRFGAAYGETPVGSRSNSANASLGSMRRSSGGPALVLRPSLPNNANKGGITVGSGVSSFSPTRPNRSGLWGLWTPNGDEGEAENEPEPPMLLDFSHEVDAKQRVDGAHTKDDAKKSNSGVPEPPTPPKPTDQKHGSEVSHDEEHDTFDEDSVPHLWAGTGNGGLWGAPRPPGEAERLRDFSASKRRWTVTER</sequence>
<evidence type="ECO:0000313" key="3">
    <source>
        <dbReference type="Proteomes" id="UP001295740"/>
    </source>
</evidence>
<dbReference type="CDD" id="cd07040">
    <property type="entry name" value="HP"/>
    <property type="match status" value="1"/>
</dbReference>
<reference evidence="2" key="1">
    <citation type="submission" date="2023-10" db="EMBL/GenBank/DDBJ databases">
        <authorList>
            <person name="Hackl T."/>
        </authorList>
    </citation>
    <scope>NUCLEOTIDE SEQUENCE</scope>
</reference>
<feature type="region of interest" description="Disordered" evidence="1">
    <location>
        <begin position="115"/>
        <end position="157"/>
    </location>
</feature>
<dbReference type="Proteomes" id="UP001295740">
    <property type="component" value="Unassembled WGS sequence"/>
</dbReference>
<name>A0AAI8YP09_9PEZI</name>
<evidence type="ECO:0000313" key="2">
    <source>
        <dbReference type="EMBL" id="CAJ2514297.1"/>
    </source>
</evidence>
<feature type="region of interest" description="Disordered" evidence="1">
    <location>
        <begin position="369"/>
        <end position="408"/>
    </location>
</feature>
<feature type="compositionally biased region" description="Low complexity" evidence="1">
    <location>
        <begin position="380"/>
        <end position="390"/>
    </location>
</feature>
<feature type="compositionally biased region" description="Basic and acidic residues" evidence="1">
    <location>
        <begin position="703"/>
        <end position="723"/>
    </location>
</feature>
<organism evidence="2 3">
    <name type="scientific">Anthostomella pinea</name>
    <dbReference type="NCBI Taxonomy" id="933095"/>
    <lineage>
        <taxon>Eukaryota</taxon>
        <taxon>Fungi</taxon>
        <taxon>Dikarya</taxon>
        <taxon>Ascomycota</taxon>
        <taxon>Pezizomycotina</taxon>
        <taxon>Sordariomycetes</taxon>
        <taxon>Xylariomycetidae</taxon>
        <taxon>Xylariales</taxon>
        <taxon>Xylariaceae</taxon>
        <taxon>Anthostomella</taxon>
    </lineage>
</organism>
<feature type="compositionally biased region" description="Pro residues" evidence="1">
    <location>
        <begin position="142"/>
        <end position="151"/>
    </location>
</feature>
<feature type="compositionally biased region" description="Polar residues" evidence="1">
    <location>
        <begin position="544"/>
        <end position="554"/>
    </location>
</feature>
<feature type="region of interest" description="Disordered" evidence="1">
    <location>
        <begin position="255"/>
        <end position="304"/>
    </location>
</feature>
<dbReference type="SUPFAM" id="SSF53254">
    <property type="entry name" value="Phosphoglycerate mutase-like"/>
    <property type="match status" value="1"/>
</dbReference>